<evidence type="ECO:0000259" key="2">
    <source>
        <dbReference type="Pfam" id="PF08593"/>
    </source>
</evidence>
<sequence>MASLPGTPYSFGGEEGTNAKLQHLATQFVTHTVTTRAQLKALGEEVSQILKMQEEVNSLARAQESRRQNRVRALAGLELVPITLRDPPPKLPAISSLSALEKMSASELTGWYGYYTSASTPPPRERQTLIAALTAEIGLSPPPPPSYAQATTPMQVVAKPVVSLAPSPVFLKWAAVLGVLVAILGLSIVNRDNGALQNILQQIVQIIGQYLLKTSLFVQNASVKMLAGAEAWGSALRATRVGTVRLDNPA</sequence>
<dbReference type="OrthoDB" id="10592641at2759"/>
<evidence type="ECO:0000313" key="4">
    <source>
        <dbReference type="Proteomes" id="UP000053611"/>
    </source>
</evidence>
<organism evidence="3 4">
    <name type="scientific">Cutaneotrichosporon oleaginosum</name>
    <dbReference type="NCBI Taxonomy" id="879819"/>
    <lineage>
        <taxon>Eukaryota</taxon>
        <taxon>Fungi</taxon>
        <taxon>Dikarya</taxon>
        <taxon>Basidiomycota</taxon>
        <taxon>Agaricomycotina</taxon>
        <taxon>Tremellomycetes</taxon>
        <taxon>Trichosporonales</taxon>
        <taxon>Trichosporonaceae</taxon>
        <taxon>Cutaneotrichosporon</taxon>
    </lineage>
</organism>
<dbReference type="InterPro" id="IPR013902">
    <property type="entry name" value="Mug135-like_C"/>
</dbReference>
<keyword evidence="4" id="KW-1185">Reference proteome</keyword>
<comment type="similarity">
    <text evidence="1">Belongs to the UPF0612 family.</text>
</comment>
<dbReference type="EMBL" id="KQ087256">
    <property type="protein sequence ID" value="KLT39537.1"/>
    <property type="molecule type" value="Genomic_DNA"/>
</dbReference>
<name>A0A0J0XEP1_9TREE</name>
<accession>A0A0J0XEP1</accession>
<dbReference type="AlphaFoldDB" id="A0A0J0XEP1"/>
<dbReference type="RefSeq" id="XP_018276028.1">
    <property type="nucleotide sequence ID" value="XM_018424270.1"/>
</dbReference>
<dbReference type="Pfam" id="PF08593">
    <property type="entry name" value="Mug135_C"/>
    <property type="match status" value="1"/>
</dbReference>
<gene>
    <name evidence="3" type="ORF">CC85DRAFT_288452</name>
</gene>
<evidence type="ECO:0000313" key="3">
    <source>
        <dbReference type="EMBL" id="KLT39537.1"/>
    </source>
</evidence>
<dbReference type="Proteomes" id="UP000053611">
    <property type="component" value="Unassembled WGS sequence"/>
</dbReference>
<protein>
    <recommendedName>
        <fullName evidence="2">Mug135-like C-terminal domain-containing protein</fullName>
    </recommendedName>
</protein>
<evidence type="ECO:0000256" key="1">
    <source>
        <dbReference type="ARBA" id="ARBA00005788"/>
    </source>
</evidence>
<reference evidence="3 4" key="1">
    <citation type="submission" date="2015-03" db="EMBL/GenBank/DDBJ databases">
        <title>Genomics and transcriptomics of the oil-accumulating basidiomycete yeast T. oleaginosus allow insights into substrate utilization and the diverse evolutionary trajectories of mating systems in fungi.</title>
        <authorList>
            <consortium name="DOE Joint Genome Institute"/>
            <person name="Kourist R."/>
            <person name="Kracht O."/>
            <person name="Bracharz F."/>
            <person name="Lipzen A."/>
            <person name="Nolan M."/>
            <person name="Ohm R."/>
            <person name="Grigoriev I."/>
            <person name="Sun S."/>
            <person name="Heitman J."/>
            <person name="Bruck T."/>
            <person name="Nowrousian M."/>
        </authorList>
    </citation>
    <scope>NUCLEOTIDE SEQUENCE [LARGE SCALE GENOMIC DNA]</scope>
    <source>
        <strain evidence="3 4">IBC0246</strain>
    </source>
</reference>
<feature type="domain" description="Mug135-like C-terminal" evidence="2">
    <location>
        <begin position="77"/>
        <end position="139"/>
    </location>
</feature>
<dbReference type="GeneID" id="28984873"/>
<proteinExistence type="inferred from homology"/>